<dbReference type="GeneID" id="97309271"/>
<sequence>MKIVINREVGAFNLSDEAARRYLRMSGRSGTHSESGVTLSRQFAHQYARRSDPVLVEVVEKMGPSASGDDACLEVVEVPATGWRLLDVCGIECVVPDADAQSASTSQVR</sequence>
<gene>
    <name evidence="1" type="ORF">E2553_38835</name>
</gene>
<dbReference type="EMBL" id="SNVI01000005">
    <property type="protein sequence ID" value="TFE37431.1"/>
    <property type="molecule type" value="Genomic_DNA"/>
</dbReference>
<protein>
    <submittedName>
        <fullName evidence="1">Uncharacterized protein</fullName>
    </submittedName>
</protein>
<name>A0A4Y8MJ26_9BURK</name>
<dbReference type="AlphaFoldDB" id="A0A4Y8MJ26"/>
<organism evidence="1 2">
    <name type="scientific">Paraburkholderia dipogonis</name>
    <dbReference type="NCBI Taxonomy" id="1211383"/>
    <lineage>
        <taxon>Bacteria</taxon>
        <taxon>Pseudomonadati</taxon>
        <taxon>Pseudomonadota</taxon>
        <taxon>Betaproteobacteria</taxon>
        <taxon>Burkholderiales</taxon>
        <taxon>Burkholderiaceae</taxon>
        <taxon>Paraburkholderia</taxon>
    </lineage>
</organism>
<evidence type="ECO:0000313" key="2">
    <source>
        <dbReference type="Proteomes" id="UP000297385"/>
    </source>
</evidence>
<comment type="caution">
    <text evidence="1">The sequence shown here is derived from an EMBL/GenBank/DDBJ whole genome shotgun (WGS) entry which is preliminary data.</text>
</comment>
<evidence type="ECO:0000313" key="1">
    <source>
        <dbReference type="EMBL" id="TFE37431.1"/>
    </source>
</evidence>
<reference evidence="1 2" key="1">
    <citation type="submission" date="2019-03" db="EMBL/GenBank/DDBJ databases">
        <title>Complete Genome Sequence of Paraburkholderia dipogonis ICMP 19430T, a Nitrogen-fixing Symbiont of the South African Invasive Legume Dipogon lignosus in New Zealand.</title>
        <authorList>
            <person name="De Meyer S.E."/>
        </authorList>
    </citation>
    <scope>NUCLEOTIDE SEQUENCE [LARGE SCALE GENOMIC DNA]</scope>
    <source>
        <strain evidence="1 2">ICMP 19430</strain>
    </source>
</reference>
<dbReference type="RefSeq" id="WP_134465960.1">
    <property type="nucleotide sequence ID" value="NZ_JBHMFL010000116.1"/>
</dbReference>
<dbReference type="Proteomes" id="UP000297385">
    <property type="component" value="Unassembled WGS sequence"/>
</dbReference>
<proteinExistence type="predicted"/>
<accession>A0A4Y8MJ26</accession>